<proteinExistence type="predicted"/>
<sequence>MDEEDFVETSDPEELELSFAALKRFHSPDDCASPPKRTKLYHTPVSASEPSNLNCFAFNTWPEAQLIVADSQENAMPEPQPREEVMPDHDVDSASPESPATDSSSFQPAKAEDLPRHISPTRLDHNDHAGLSLSDVPTSLVLTPGSGTSSGSGSSHAPGDALERQEPEQTEADDACIARPLVSSQSPQLACSLLLPLVPYSESSDSDLQDVLVSREHTPGTETSEFQSSLALPSTSPSPFPTSQASENMAPALFPEGSLGDQRLTPLSSPGQLSSAPASGRPSSEPRQPSIPSSPPENNNDLETNTEHEALFANDRRYSLRTRQAKQIRPYAYDKLSYKQQLRGNPDAIVKVISPRHHSRRSRSRSVEGGSDHNTQDDEWQLGDSASQWMDGRKGSLSPRASPHTSRYPGILPEMPDDDEDTRELDKEAKRLLKMRKARERREREEAKLRDGIKERRMKRFPVNVSVSDDEAVPALPSPSQPAHRLHNRPPSKPRSPSAIASLDLPNSPHRVPRSPSSVGSPAISPTRSDYGADYLNDAALDFPMEFDDGIIRNSRDSPIIVGDHDGPSQSADPESPPRSDAESHHEVRPRGKFRLLRRMMPEVLARKYETMKPSTSKVSRRSRSFGDEDYDGDGGSGTILPGQSRRHITHGARESIEIKGDTESSDDAQGLGDDSDQSSLSEAKEYRSTRPPKYETAHDEHEVLSISSADEDEAEVVGDEVIRACLDGSNRASFRKGDGKSESLIDWMLNRQRPAGRKPKRKRQKRARLEFSTSGAKSKSLRQSTLFENFQSGEASSSQPSASGFRPGDCAPTGRPKVKSANSYDSSHTRVTTSRAGDTVSHQLKKQMKEKADRRKKRGLTYTFTEEGTRVTSGRRNSNIVTIDIEDEGFRKAIAHHWEPPKPGHPLQPHRIVKAHRRSTLPAPEYTDEDTPDTARALVYKPTKSRRRRIEVDFGLYPLPSGRSFNPQSHIGKGRLYELTNVLFDGAEPPPLPNYSSNGFDIGPDHSVDQFVDVFQRLCDSLLEAVVGLPEDGDNFDTWQRVMHLACQAISWYRVRSNDGSLSLRNAVDTCVARLADGINEAALSKKDLDSMTFTVCWFAIESLARAGPFPGFNEAPSNTFRCASSLLVRHLLRYGLEETMKPVMDLDRELDEEHGLPCYTAELWVHLIHLAPLDPSGQPALNHFIWGLISDAIPEVAANMSNVDSSEIIWQVVFSICTLSHFSSHGMTVSASRLPAYWELVSLALKQVKLITDLTVEQALSQSSLRKRDEYIGIMILRCHILVHRWNWSLDRASSVLTQIAEIFRSRKYADLAHERSGFPSFMVNNDWSLLDNDQREDTAFVIFLKFLVRGSKPNLEGGTRKLTPMVKKLISLTVPVGRLPSDRDSFLSERERTMLRNRYCAAAVALYLEPANASLRISQARAYVNVKTVDHDTQIITVRAAMYFGLLLMKLRLPLVDWWSWIEDITKDLLLEYEAAQARLSDDAHLARDRLVVSIAVLVAAMNKIVEFFLAGIQEYPDPLALARVVPLTRGSLITEQDLIADRFRRLLLSFLEARDAVMPAPQRPALVAIESQESQDEYGGFDLDVEDPEFLAAMGEGEHTNQLRDHQAKEKAASEIVHSHIGPAIYRHMCRFFSKLDGTHTAQRDYDGLCLWIDCWIGFANVVIQSRKVEGRGITWSSYLDRRADSWGRIKAIHLRRWIDMRVMLKLLKTDPMEYITNKARCVAILFECFAASRVQGEDEYIIVLFSFEGSTHDLLREVSLDTSETGDINLSLLQFIESRNDIFASIVSGLNERLNREAVGEVDLHADNQHYIGCLISMFQAMEAELQALTDDQERQTYRAWCSKVSNSVERCSQIRAEPRLAYWLNWCRNLAT</sequence>
<accession>A0A9P6DJI8</accession>
<reference evidence="2" key="1">
    <citation type="submission" date="2020-11" db="EMBL/GenBank/DDBJ databases">
        <authorList>
            <consortium name="DOE Joint Genome Institute"/>
            <person name="Ahrendt S."/>
            <person name="Riley R."/>
            <person name="Andreopoulos W."/>
            <person name="Labutti K."/>
            <person name="Pangilinan J."/>
            <person name="Ruiz-Duenas F.J."/>
            <person name="Barrasa J.M."/>
            <person name="Sanchez-Garcia M."/>
            <person name="Camarero S."/>
            <person name="Miyauchi S."/>
            <person name="Serrano A."/>
            <person name="Linde D."/>
            <person name="Babiker R."/>
            <person name="Drula E."/>
            <person name="Ayuso-Fernandez I."/>
            <person name="Pacheco R."/>
            <person name="Padilla G."/>
            <person name="Ferreira P."/>
            <person name="Barriuso J."/>
            <person name="Kellner H."/>
            <person name="Castanera R."/>
            <person name="Alfaro M."/>
            <person name="Ramirez L."/>
            <person name="Pisabarro A.G."/>
            <person name="Kuo A."/>
            <person name="Tritt A."/>
            <person name="Lipzen A."/>
            <person name="He G."/>
            <person name="Yan M."/>
            <person name="Ng V."/>
            <person name="Cullen D."/>
            <person name="Martin F."/>
            <person name="Rosso M.-N."/>
            <person name="Henrissat B."/>
            <person name="Hibbett D."/>
            <person name="Martinez A.T."/>
            <person name="Grigoriev I.V."/>
        </authorList>
    </citation>
    <scope>NUCLEOTIDE SEQUENCE</scope>
    <source>
        <strain evidence="2">ATCC 90797</strain>
    </source>
</reference>
<feature type="compositionally biased region" description="Basic residues" evidence="1">
    <location>
        <begin position="755"/>
        <end position="767"/>
    </location>
</feature>
<feature type="compositionally biased region" description="Low complexity" evidence="1">
    <location>
        <begin position="792"/>
        <end position="805"/>
    </location>
</feature>
<feature type="region of interest" description="Disordered" evidence="1">
    <location>
        <begin position="746"/>
        <end position="859"/>
    </location>
</feature>
<comment type="caution">
    <text evidence="2">The sequence shown here is derived from an EMBL/GenBank/DDBJ whole genome shotgun (WGS) entry which is preliminary data.</text>
</comment>
<feature type="compositionally biased region" description="Basic and acidic residues" evidence="1">
    <location>
        <begin position="683"/>
        <end position="704"/>
    </location>
</feature>
<dbReference type="GO" id="GO:0035361">
    <property type="term" value="C:Cul8-RING ubiquitin ligase complex"/>
    <property type="evidence" value="ECO:0007669"/>
    <property type="project" value="TreeGrafter"/>
</dbReference>
<feature type="region of interest" description="Disordered" evidence="1">
    <location>
        <begin position="25"/>
        <end position="52"/>
    </location>
</feature>
<feature type="compositionally biased region" description="Polar residues" evidence="1">
    <location>
        <begin position="821"/>
        <end position="843"/>
    </location>
</feature>
<feature type="region of interest" description="Disordered" evidence="1">
    <location>
        <begin position="68"/>
        <end position="179"/>
    </location>
</feature>
<feature type="compositionally biased region" description="Basic and acidic residues" evidence="1">
    <location>
        <begin position="576"/>
        <end position="590"/>
    </location>
</feature>
<dbReference type="GO" id="GO:0005634">
    <property type="term" value="C:nucleus"/>
    <property type="evidence" value="ECO:0007669"/>
    <property type="project" value="InterPro"/>
</dbReference>
<protein>
    <submittedName>
        <fullName evidence="2">Uncharacterized protein</fullName>
    </submittedName>
</protein>
<feature type="compositionally biased region" description="Low complexity" evidence="1">
    <location>
        <begin position="227"/>
        <end position="246"/>
    </location>
</feature>
<feature type="region of interest" description="Disordered" evidence="1">
    <location>
        <begin position="464"/>
        <end position="526"/>
    </location>
</feature>
<evidence type="ECO:0000256" key="1">
    <source>
        <dbReference type="SAM" id="MobiDB-lite"/>
    </source>
</evidence>
<dbReference type="Pfam" id="PF09462">
    <property type="entry name" value="Mus7"/>
    <property type="match status" value="1"/>
</dbReference>
<dbReference type="Proteomes" id="UP000807025">
    <property type="component" value="Unassembled WGS sequence"/>
</dbReference>
<gene>
    <name evidence="2" type="ORF">BDN71DRAFT_1442060</name>
</gene>
<dbReference type="InterPro" id="IPR019021">
    <property type="entry name" value="Mms22"/>
</dbReference>
<dbReference type="OrthoDB" id="2386201at2759"/>
<feature type="compositionally biased region" description="Polar residues" evidence="1">
    <location>
        <begin position="95"/>
        <end position="107"/>
    </location>
</feature>
<feature type="compositionally biased region" description="Low complexity" evidence="1">
    <location>
        <begin position="668"/>
        <end position="682"/>
    </location>
</feature>
<dbReference type="PANTHER" id="PTHR28122:SF1">
    <property type="entry name" value="E3 UBIQUITIN-PROTEIN LIGASE SUBSTRATE RECEPTOR MMS22"/>
    <property type="match status" value="1"/>
</dbReference>
<organism evidence="2 3">
    <name type="scientific">Pleurotus eryngii</name>
    <name type="common">Boletus of the steppes</name>
    <dbReference type="NCBI Taxonomy" id="5323"/>
    <lineage>
        <taxon>Eukaryota</taxon>
        <taxon>Fungi</taxon>
        <taxon>Dikarya</taxon>
        <taxon>Basidiomycota</taxon>
        <taxon>Agaricomycotina</taxon>
        <taxon>Agaricomycetes</taxon>
        <taxon>Agaricomycetidae</taxon>
        <taxon>Agaricales</taxon>
        <taxon>Pleurotineae</taxon>
        <taxon>Pleurotaceae</taxon>
        <taxon>Pleurotus</taxon>
    </lineage>
</organism>
<feature type="compositionally biased region" description="Polar residues" evidence="1">
    <location>
        <begin position="772"/>
        <end position="791"/>
    </location>
</feature>
<evidence type="ECO:0000313" key="3">
    <source>
        <dbReference type="Proteomes" id="UP000807025"/>
    </source>
</evidence>
<feature type="compositionally biased region" description="Low complexity" evidence="1">
    <location>
        <begin position="506"/>
        <end position="522"/>
    </location>
</feature>
<dbReference type="PANTHER" id="PTHR28122">
    <property type="entry name" value="E3 UBIQUITIN-PROTEIN LIGASE SUBSTRATE RECEPTOR MMS22"/>
    <property type="match status" value="1"/>
</dbReference>
<name>A0A9P6DJI8_PLEER</name>
<dbReference type="EMBL" id="MU154532">
    <property type="protein sequence ID" value="KAF9499420.1"/>
    <property type="molecule type" value="Genomic_DNA"/>
</dbReference>
<feature type="compositionally biased region" description="Low complexity" evidence="1">
    <location>
        <begin position="145"/>
        <end position="155"/>
    </location>
</feature>
<feature type="region of interest" description="Disordered" evidence="1">
    <location>
        <begin position="202"/>
        <end position="424"/>
    </location>
</feature>
<feature type="compositionally biased region" description="Basic and acidic residues" evidence="1">
    <location>
        <begin position="305"/>
        <end position="318"/>
    </location>
</feature>
<feature type="compositionally biased region" description="Polar residues" evidence="1">
    <location>
        <begin position="265"/>
        <end position="287"/>
    </location>
</feature>
<dbReference type="GO" id="GO:0031297">
    <property type="term" value="P:replication fork processing"/>
    <property type="evidence" value="ECO:0007669"/>
    <property type="project" value="InterPro"/>
</dbReference>
<feature type="compositionally biased region" description="Basic residues" evidence="1">
    <location>
        <begin position="354"/>
        <end position="364"/>
    </location>
</feature>
<keyword evidence="3" id="KW-1185">Reference proteome</keyword>
<evidence type="ECO:0000313" key="2">
    <source>
        <dbReference type="EMBL" id="KAF9499420.1"/>
    </source>
</evidence>
<feature type="region of interest" description="Disordered" evidence="1">
    <location>
        <begin position="555"/>
        <end position="593"/>
    </location>
</feature>
<feature type="region of interest" description="Disordered" evidence="1">
    <location>
        <begin position="607"/>
        <end position="714"/>
    </location>
</feature>
<feature type="compositionally biased region" description="Basic and acidic residues" evidence="1">
    <location>
        <begin position="652"/>
        <end position="663"/>
    </location>
</feature>
<feature type="compositionally biased region" description="Basic and acidic residues" evidence="1">
    <location>
        <begin position="80"/>
        <end position="92"/>
    </location>
</feature>
<dbReference type="GO" id="GO:0000724">
    <property type="term" value="P:double-strand break repair via homologous recombination"/>
    <property type="evidence" value="ECO:0007669"/>
    <property type="project" value="TreeGrafter"/>
</dbReference>
<feature type="compositionally biased region" description="Basic and acidic residues" evidence="1">
    <location>
        <begin position="110"/>
        <end position="128"/>
    </location>
</feature>